<proteinExistence type="predicted"/>
<dbReference type="NCBIfam" id="TIGR03696">
    <property type="entry name" value="Rhs_assc_core"/>
    <property type="match status" value="1"/>
</dbReference>
<dbReference type="EMBL" id="CP040428">
    <property type="protein sequence ID" value="QCT21067.1"/>
    <property type="molecule type" value="Genomic_DNA"/>
</dbReference>
<evidence type="ECO:0000313" key="3">
    <source>
        <dbReference type="EMBL" id="QCT21067.1"/>
    </source>
</evidence>
<accession>A0A4V1G7W5</accession>
<feature type="domain" description="Teneurin-like YD-shell" evidence="2">
    <location>
        <begin position="3"/>
        <end position="201"/>
    </location>
</feature>
<dbReference type="PANTHER" id="PTHR32305">
    <property type="match status" value="1"/>
</dbReference>
<reference evidence="3 4" key="1">
    <citation type="submission" date="2019-05" db="EMBL/GenBank/DDBJ databases">
        <title>Complete genome sequence of Izhakiella calystegiae KSNA2, an endophyte isolated from beach morning glory (Calystegia soldanella).</title>
        <authorList>
            <person name="Jiang L."/>
            <person name="Jeong J.C."/>
            <person name="Kim C.Y."/>
            <person name="Kim D.H."/>
            <person name="Kim S.W."/>
            <person name="Lee j."/>
        </authorList>
    </citation>
    <scope>NUCLEOTIDE SEQUENCE [LARGE SCALE GENOMIC DNA]</scope>
    <source>
        <strain evidence="3 4">KSNA2</strain>
    </source>
</reference>
<dbReference type="Proteomes" id="UP000302163">
    <property type="component" value="Chromosome"/>
</dbReference>
<dbReference type="InterPro" id="IPR056823">
    <property type="entry name" value="TEN-like_YD-shell"/>
</dbReference>
<evidence type="ECO:0000259" key="2">
    <source>
        <dbReference type="Pfam" id="PF25023"/>
    </source>
</evidence>
<evidence type="ECO:0000256" key="1">
    <source>
        <dbReference type="ARBA" id="ARBA00022737"/>
    </source>
</evidence>
<organism evidence="3 4">
    <name type="scientific">Jejubacter calystegiae</name>
    <dbReference type="NCBI Taxonomy" id="2579935"/>
    <lineage>
        <taxon>Bacteria</taxon>
        <taxon>Pseudomonadati</taxon>
        <taxon>Pseudomonadota</taxon>
        <taxon>Gammaproteobacteria</taxon>
        <taxon>Enterobacterales</taxon>
        <taxon>Enterobacteriaceae</taxon>
        <taxon>Jejubacter</taxon>
    </lineage>
</organism>
<dbReference type="PANTHER" id="PTHR32305:SF15">
    <property type="entry name" value="PROTEIN RHSA-RELATED"/>
    <property type="match status" value="1"/>
</dbReference>
<dbReference type="PRINTS" id="PR00394">
    <property type="entry name" value="RHSPROTEIN"/>
</dbReference>
<dbReference type="OrthoDB" id="6043530at2"/>
<dbReference type="Gene3D" id="2.180.10.10">
    <property type="entry name" value="RHS repeat-associated core"/>
    <property type="match status" value="1"/>
</dbReference>
<dbReference type="AlphaFoldDB" id="A0A4V1G7W5"/>
<gene>
    <name evidence="3" type="ORF">FEM41_16145</name>
</gene>
<dbReference type="InterPro" id="IPR006530">
    <property type="entry name" value="YD"/>
</dbReference>
<dbReference type="InterPro" id="IPR050708">
    <property type="entry name" value="T6SS_VgrG/RHS"/>
</dbReference>
<name>A0A4V1G7W5_9ENTR</name>
<keyword evidence="1" id="KW-0677">Repeat</keyword>
<keyword evidence="4" id="KW-1185">Reference proteome</keyword>
<evidence type="ECO:0000313" key="4">
    <source>
        <dbReference type="Proteomes" id="UP000302163"/>
    </source>
</evidence>
<protein>
    <submittedName>
        <fullName evidence="3">RHS repeat-associated core domain-containing protein</fullName>
    </submittedName>
</protein>
<dbReference type="Pfam" id="PF25023">
    <property type="entry name" value="TEN_YD-shell"/>
    <property type="match status" value="1"/>
</dbReference>
<dbReference type="InterPro" id="IPR022385">
    <property type="entry name" value="Rhs_assc_core"/>
</dbReference>
<dbReference type="NCBIfam" id="TIGR01643">
    <property type="entry name" value="YD_repeat_2x"/>
    <property type="match status" value="1"/>
</dbReference>
<sequence>MFFRYDARGNLIQRRHGLHQQHYSYDADNRLISASGTGPEGKFTARYRYDALGRRIAKTVTTRCGTVETRFLWEGWRLLQSREGERCATYLYDPNETWSPLARVDHPAQAQDGECYWFTADLNGVPLEVTDADGAVRWSGQYGSFGEVSHQTAESWALRQGKPTINQPLRYAGQYADSETGLHYNLFRYYDPGVGRFTTQDPIGLNGGLNLYQYAPNPLGWVDPLGLSCTPSKGFSRRDRITKRWVERLSGKKPEDVHDNLTGKGWQVTHPQSGNQNAIQHTVYVKTTKSGSTYKLDYHPGGSSSQPNIHGNDYWKVYKANGKGADEVLGRIGHEGFKNYDLINDSPVYVDGVLMNGG</sequence>
<dbReference type="KEGG" id="izh:FEM41_16145"/>